<gene>
    <name evidence="1" type="ORF">TM448A03803_0002</name>
</gene>
<reference evidence="1" key="1">
    <citation type="submission" date="2020-03" db="EMBL/GenBank/DDBJ databases">
        <title>The deep terrestrial virosphere.</title>
        <authorList>
            <person name="Holmfeldt K."/>
            <person name="Nilsson E."/>
            <person name="Simone D."/>
            <person name="Lopez-Fernandez M."/>
            <person name="Wu X."/>
            <person name="de Brujin I."/>
            <person name="Lundin D."/>
            <person name="Andersson A."/>
            <person name="Bertilsson S."/>
            <person name="Dopson M."/>
        </authorList>
    </citation>
    <scope>NUCLEOTIDE SEQUENCE</scope>
    <source>
        <strain evidence="1">TM448A03803</strain>
    </source>
</reference>
<protein>
    <submittedName>
        <fullName evidence="1">Uncharacterized protein</fullName>
    </submittedName>
</protein>
<accession>A0A6H2A2A2</accession>
<sequence>MAELYHDVDIVERTMVSPEGRVEKIYRVSAYTKAGIRFTLEVKEADFTKPKVDKLLTEQAQKIEAIKAL</sequence>
<proteinExistence type="predicted"/>
<dbReference type="AlphaFoldDB" id="A0A6H2A2A2"/>
<dbReference type="EMBL" id="MT144444">
    <property type="protein sequence ID" value="QJA53707.1"/>
    <property type="molecule type" value="Genomic_DNA"/>
</dbReference>
<organism evidence="1">
    <name type="scientific">viral metagenome</name>
    <dbReference type="NCBI Taxonomy" id="1070528"/>
    <lineage>
        <taxon>unclassified sequences</taxon>
        <taxon>metagenomes</taxon>
        <taxon>organismal metagenomes</taxon>
    </lineage>
</organism>
<name>A0A6H2A2A2_9ZZZZ</name>
<evidence type="ECO:0000313" key="1">
    <source>
        <dbReference type="EMBL" id="QJA53707.1"/>
    </source>
</evidence>